<dbReference type="InterPro" id="IPR025396">
    <property type="entry name" value="DUF4302"/>
</dbReference>
<keyword evidence="2" id="KW-1185">Reference proteome</keyword>
<gene>
    <name evidence="1" type="ORF">CCY01nite_02860</name>
</gene>
<reference evidence="1 2" key="1">
    <citation type="submission" date="2019-07" db="EMBL/GenBank/DDBJ databases">
        <title>Whole genome shotgun sequence of Chitinophaga cymbidii NBRC 109752.</title>
        <authorList>
            <person name="Hosoyama A."/>
            <person name="Uohara A."/>
            <person name="Ohji S."/>
            <person name="Ichikawa N."/>
        </authorList>
    </citation>
    <scope>NUCLEOTIDE SEQUENCE [LARGE SCALE GENOMIC DNA]</scope>
    <source>
        <strain evidence="1 2">NBRC 109752</strain>
    </source>
</reference>
<organism evidence="1 2">
    <name type="scientific">Chitinophaga cymbidii</name>
    <dbReference type="NCBI Taxonomy" id="1096750"/>
    <lineage>
        <taxon>Bacteria</taxon>
        <taxon>Pseudomonadati</taxon>
        <taxon>Bacteroidota</taxon>
        <taxon>Chitinophagia</taxon>
        <taxon>Chitinophagales</taxon>
        <taxon>Chitinophagaceae</taxon>
        <taxon>Chitinophaga</taxon>
    </lineage>
</organism>
<evidence type="ECO:0008006" key="3">
    <source>
        <dbReference type="Google" id="ProtNLM"/>
    </source>
</evidence>
<accession>A0A512RE94</accession>
<protein>
    <recommendedName>
        <fullName evidence="3">DUF4302 domain-containing protein</fullName>
    </recommendedName>
</protein>
<name>A0A512RE94_9BACT</name>
<sequence>MKRTLLYILAVITTLSACRKDDDPIFDKSPDQRINETLAAYQAALAGSQYGWNGELITADSVVYHFHFSFNDANRVQMFADIDSTTAGVRKESSFRLKALQQPALLFDTYSYIHILADPDGSVNGGAYGEGLNSDFEFSLDTLTAESIRLTGRFKGSKMTLTKATQQDEQNWVNGQWKKAMQFEYFSQYILHYFKRLVIGTRNYEMTVDHTARTIRFTWIGTNGNVQQHTTNYYYTSDGLTLETPLTDGSTTINFIANIAWDAASTAFRAQVNGTSTASMRGANAPVNVDLDAPQRWWLTQASIGSYWISFNGFHVDGVDDAFGVRDLPNFYFLLFWPAYGADFDLGGYVFLENGGLSLNFGAAFRTPPVFTSNGRIIFDYLQGLGNIPPDAEDAYLNTAIKFNDPGGFYLVQTSPASYDMVSASDAKTWISWTE</sequence>
<comment type="caution">
    <text evidence="1">The sequence shown here is derived from an EMBL/GenBank/DDBJ whole genome shotgun (WGS) entry which is preliminary data.</text>
</comment>
<dbReference type="PROSITE" id="PS51257">
    <property type="entry name" value="PROKAR_LIPOPROTEIN"/>
    <property type="match status" value="1"/>
</dbReference>
<dbReference type="Pfam" id="PF14135">
    <property type="entry name" value="DUF4302"/>
    <property type="match status" value="1"/>
</dbReference>
<dbReference type="AlphaFoldDB" id="A0A512RE94"/>
<dbReference type="RefSeq" id="WP_146857525.1">
    <property type="nucleotide sequence ID" value="NZ_BKAU01000001.1"/>
</dbReference>
<dbReference type="EMBL" id="BKAU01000001">
    <property type="protein sequence ID" value="GEP94026.1"/>
    <property type="molecule type" value="Genomic_DNA"/>
</dbReference>
<proteinExistence type="predicted"/>
<evidence type="ECO:0000313" key="2">
    <source>
        <dbReference type="Proteomes" id="UP000321436"/>
    </source>
</evidence>
<dbReference type="OrthoDB" id="707849at2"/>
<evidence type="ECO:0000313" key="1">
    <source>
        <dbReference type="EMBL" id="GEP94026.1"/>
    </source>
</evidence>
<dbReference type="Proteomes" id="UP000321436">
    <property type="component" value="Unassembled WGS sequence"/>
</dbReference>